<evidence type="ECO:0000313" key="2">
    <source>
        <dbReference type="EMBL" id="KAF9577364.1"/>
    </source>
</evidence>
<organism evidence="2 3">
    <name type="scientific">Lunasporangiospora selenospora</name>
    <dbReference type="NCBI Taxonomy" id="979761"/>
    <lineage>
        <taxon>Eukaryota</taxon>
        <taxon>Fungi</taxon>
        <taxon>Fungi incertae sedis</taxon>
        <taxon>Mucoromycota</taxon>
        <taxon>Mortierellomycotina</taxon>
        <taxon>Mortierellomycetes</taxon>
        <taxon>Mortierellales</taxon>
        <taxon>Mortierellaceae</taxon>
        <taxon>Lunasporangiospora</taxon>
    </lineage>
</organism>
<feature type="non-terminal residue" evidence="2">
    <location>
        <position position="1"/>
    </location>
</feature>
<feature type="region of interest" description="Disordered" evidence="1">
    <location>
        <begin position="1"/>
        <end position="20"/>
    </location>
</feature>
<accession>A0A9P6FLC5</accession>
<evidence type="ECO:0000256" key="1">
    <source>
        <dbReference type="SAM" id="MobiDB-lite"/>
    </source>
</evidence>
<comment type="caution">
    <text evidence="2">The sequence shown here is derived from an EMBL/GenBank/DDBJ whole genome shotgun (WGS) entry which is preliminary data.</text>
</comment>
<gene>
    <name evidence="2" type="ORF">BGW38_007466</name>
</gene>
<dbReference type="EMBL" id="JAABOA010004934">
    <property type="protein sequence ID" value="KAF9577364.1"/>
    <property type="molecule type" value="Genomic_DNA"/>
</dbReference>
<evidence type="ECO:0000313" key="3">
    <source>
        <dbReference type="Proteomes" id="UP000780801"/>
    </source>
</evidence>
<keyword evidence="3" id="KW-1185">Reference proteome</keyword>
<reference evidence="2" key="1">
    <citation type="journal article" date="2020" name="Fungal Divers.">
        <title>Resolving the Mortierellaceae phylogeny through synthesis of multi-gene phylogenetics and phylogenomics.</title>
        <authorList>
            <person name="Vandepol N."/>
            <person name="Liber J."/>
            <person name="Desiro A."/>
            <person name="Na H."/>
            <person name="Kennedy M."/>
            <person name="Barry K."/>
            <person name="Grigoriev I.V."/>
            <person name="Miller A.N."/>
            <person name="O'Donnell K."/>
            <person name="Stajich J.E."/>
            <person name="Bonito G."/>
        </authorList>
    </citation>
    <scope>NUCLEOTIDE SEQUENCE</scope>
    <source>
        <strain evidence="2">KOD1015</strain>
    </source>
</reference>
<proteinExistence type="predicted"/>
<protein>
    <submittedName>
        <fullName evidence="2">Uncharacterized protein</fullName>
    </submittedName>
</protein>
<name>A0A9P6FLC5_9FUNG</name>
<dbReference type="Proteomes" id="UP000780801">
    <property type="component" value="Unassembled WGS sequence"/>
</dbReference>
<dbReference type="AlphaFoldDB" id="A0A9P6FLC5"/>
<sequence length="107" mass="11951">SSQSRLDNFHKAAQKNSASKEHGDLVLILDVRTRWNSTHQMIKRALLLRSAYNEICENNADMEGYAISESGVSLAFGSSAGEIRHANNADFSKHFLLNNPVYNLCLQ</sequence>
<dbReference type="OrthoDB" id="1737128at2759"/>